<proteinExistence type="predicted"/>
<organism evidence="1 2">
    <name type="scientific">Candidatus Falkowbacteria bacterium RIFCSPLOWO2_02_FULL_45_15</name>
    <dbReference type="NCBI Taxonomy" id="1797988"/>
    <lineage>
        <taxon>Bacteria</taxon>
        <taxon>Candidatus Falkowiibacteriota</taxon>
    </lineage>
</organism>
<dbReference type="Proteomes" id="UP000177878">
    <property type="component" value="Unassembled WGS sequence"/>
</dbReference>
<evidence type="ECO:0000313" key="1">
    <source>
        <dbReference type="EMBL" id="OGF20157.1"/>
    </source>
</evidence>
<reference evidence="1 2" key="1">
    <citation type="journal article" date="2016" name="Nat. Commun.">
        <title>Thousands of microbial genomes shed light on interconnected biogeochemical processes in an aquifer system.</title>
        <authorList>
            <person name="Anantharaman K."/>
            <person name="Brown C.T."/>
            <person name="Hug L.A."/>
            <person name="Sharon I."/>
            <person name="Castelle C.J."/>
            <person name="Probst A.J."/>
            <person name="Thomas B.C."/>
            <person name="Singh A."/>
            <person name="Wilkins M.J."/>
            <person name="Karaoz U."/>
            <person name="Brodie E.L."/>
            <person name="Williams K.H."/>
            <person name="Hubbard S.S."/>
            <person name="Banfield J.F."/>
        </authorList>
    </citation>
    <scope>NUCLEOTIDE SEQUENCE [LARGE SCALE GENOMIC DNA]</scope>
</reference>
<protein>
    <submittedName>
        <fullName evidence="1">Uncharacterized protein</fullName>
    </submittedName>
</protein>
<evidence type="ECO:0000313" key="2">
    <source>
        <dbReference type="Proteomes" id="UP000177878"/>
    </source>
</evidence>
<comment type="caution">
    <text evidence="1">The sequence shown here is derived from an EMBL/GenBank/DDBJ whole genome shotgun (WGS) entry which is preliminary data.</text>
</comment>
<dbReference type="EMBL" id="MFFV01000004">
    <property type="protein sequence ID" value="OGF20157.1"/>
    <property type="molecule type" value="Genomic_DNA"/>
</dbReference>
<name>A0A1F5S0C4_9BACT</name>
<gene>
    <name evidence="1" type="ORF">A3I35_00875</name>
</gene>
<dbReference type="AlphaFoldDB" id="A0A1F5S0C4"/>
<dbReference type="STRING" id="1797988.A3I35_00875"/>
<accession>A0A1F5S0C4</accession>
<sequence>MPSRPSVPPSEARQLCQVLLLGFVDHIWQNNIKSLLLFFIGSQNKNALIERFFAFYVML</sequence>